<sequence length="211" mass="24612">MAWLKNVKAKAKDGSREKSFFSFFKTFLQLLRLRLLKLTYQAAVNRRMLQIMLLRQKKMGKLQIQTFCNIKRKGRPAKRKQQLFQQRKRTFEKLRPSAQDQLRLSWVLSEETAKNCVQTDCIASINDVKVIIDPRCPDDRANMSTLKQCFSNEAWTKLLKNKMWSIGENLYVCVVCGHHSGRDNQTRTSWVQCDGCINCSCVEMKRLPKGS</sequence>
<accession>T1F7R3</accession>
<reference evidence="3" key="1">
    <citation type="submission" date="2012-12" db="EMBL/GenBank/DDBJ databases">
        <authorList>
            <person name="Hellsten U."/>
            <person name="Grimwood J."/>
            <person name="Chapman J.A."/>
            <person name="Shapiro H."/>
            <person name="Aerts A."/>
            <person name="Otillar R.P."/>
            <person name="Terry A.Y."/>
            <person name="Boore J.L."/>
            <person name="Simakov O."/>
            <person name="Marletaz F."/>
            <person name="Cho S.-J."/>
            <person name="Edsinger-Gonzales E."/>
            <person name="Havlak P."/>
            <person name="Kuo D.-H."/>
            <person name="Larsson T."/>
            <person name="Lv J."/>
            <person name="Arendt D."/>
            <person name="Savage R."/>
            <person name="Osoegawa K."/>
            <person name="de Jong P."/>
            <person name="Lindberg D.R."/>
            <person name="Seaver E.C."/>
            <person name="Weisblat D.A."/>
            <person name="Putnam N.H."/>
            <person name="Grigoriev I.V."/>
            <person name="Rokhsar D.S."/>
        </authorList>
    </citation>
    <scope>NUCLEOTIDE SEQUENCE</scope>
</reference>
<evidence type="ECO:0000313" key="3">
    <source>
        <dbReference type="Proteomes" id="UP000015101"/>
    </source>
</evidence>
<dbReference type="Proteomes" id="UP000015101">
    <property type="component" value="Unassembled WGS sequence"/>
</dbReference>
<dbReference type="EMBL" id="KB096716">
    <property type="protein sequence ID" value="ESO02775.1"/>
    <property type="molecule type" value="Genomic_DNA"/>
</dbReference>
<evidence type="ECO:0000313" key="1">
    <source>
        <dbReference type="EMBL" id="ESO02775.1"/>
    </source>
</evidence>
<protein>
    <submittedName>
        <fullName evidence="1 2">Uncharacterized protein</fullName>
    </submittedName>
</protein>
<dbReference type="EMBL" id="AMQM01004843">
    <property type="status" value="NOT_ANNOTATED_CDS"/>
    <property type="molecule type" value="Genomic_DNA"/>
</dbReference>
<dbReference type="RefSeq" id="XP_009018989.1">
    <property type="nucleotide sequence ID" value="XM_009020741.1"/>
</dbReference>
<dbReference type="GeneID" id="20204862"/>
<dbReference type="OrthoDB" id="7753208at2759"/>
<dbReference type="KEGG" id="hro:HELRODRAFT_174190"/>
<dbReference type="HOGENOM" id="CLU_1306069_0_0_1"/>
<evidence type="ECO:0000313" key="2">
    <source>
        <dbReference type="EnsemblMetazoa" id="HelroP174190"/>
    </source>
</evidence>
<proteinExistence type="predicted"/>
<dbReference type="AlphaFoldDB" id="T1F7R3"/>
<dbReference type="InParanoid" id="T1F7R3"/>
<gene>
    <name evidence="2" type="primary">20204862</name>
    <name evidence="1" type="ORF">HELRODRAFT_174190</name>
</gene>
<dbReference type="EnsemblMetazoa" id="HelroT174190">
    <property type="protein sequence ID" value="HelroP174190"/>
    <property type="gene ID" value="HelroG174190"/>
</dbReference>
<organism evidence="2 3">
    <name type="scientific">Helobdella robusta</name>
    <name type="common">Californian leech</name>
    <dbReference type="NCBI Taxonomy" id="6412"/>
    <lineage>
        <taxon>Eukaryota</taxon>
        <taxon>Metazoa</taxon>
        <taxon>Spiralia</taxon>
        <taxon>Lophotrochozoa</taxon>
        <taxon>Annelida</taxon>
        <taxon>Clitellata</taxon>
        <taxon>Hirudinea</taxon>
        <taxon>Rhynchobdellida</taxon>
        <taxon>Glossiphoniidae</taxon>
        <taxon>Helobdella</taxon>
    </lineage>
</organism>
<reference evidence="1 3" key="2">
    <citation type="journal article" date="2013" name="Nature">
        <title>Insights into bilaterian evolution from three spiralian genomes.</title>
        <authorList>
            <person name="Simakov O."/>
            <person name="Marletaz F."/>
            <person name="Cho S.J."/>
            <person name="Edsinger-Gonzales E."/>
            <person name="Havlak P."/>
            <person name="Hellsten U."/>
            <person name="Kuo D.H."/>
            <person name="Larsson T."/>
            <person name="Lv J."/>
            <person name="Arendt D."/>
            <person name="Savage R."/>
            <person name="Osoegawa K."/>
            <person name="de Jong P."/>
            <person name="Grimwood J."/>
            <person name="Chapman J.A."/>
            <person name="Shapiro H."/>
            <person name="Aerts A."/>
            <person name="Otillar R.P."/>
            <person name="Terry A.Y."/>
            <person name="Boore J.L."/>
            <person name="Grigoriev I.V."/>
            <person name="Lindberg D.R."/>
            <person name="Seaver E.C."/>
            <person name="Weisblat D.A."/>
            <person name="Putnam N.H."/>
            <person name="Rokhsar D.S."/>
        </authorList>
    </citation>
    <scope>NUCLEOTIDE SEQUENCE</scope>
</reference>
<reference evidence="2" key="3">
    <citation type="submission" date="2015-06" db="UniProtKB">
        <authorList>
            <consortium name="EnsemblMetazoa"/>
        </authorList>
    </citation>
    <scope>IDENTIFICATION</scope>
</reference>
<dbReference type="CTD" id="20204862"/>
<name>T1F7R3_HELRO</name>
<keyword evidence="3" id="KW-1185">Reference proteome</keyword>